<feature type="compositionally biased region" description="Low complexity" evidence="1">
    <location>
        <begin position="47"/>
        <end position="63"/>
    </location>
</feature>
<dbReference type="Proteomes" id="UP000494363">
    <property type="component" value="Unassembled WGS sequence"/>
</dbReference>
<protein>
    <recommendedName>
        <fullName evidence="4">DUF2486 domain-containing protein</fullName>
    </recommendedName>
</protein>
<evidence type="ECO:0008006" key="4">
    <source>
        <dbReference type="Google" id="ProtNLM"/>
    </source>
</evidence>
<evidence type="ECO:0000313" key="2">
    <source>
        <dbReference type="EMBL" id="CAB3769412.1"/>
    </source>
</evidence>
<sequence>MSHPNDPSSPEAAIPVLSEVIVQGDPAQARDLPELTDVLSEEPAFVTPPASAQAPTPAAASAPAPAPVAPATPDYDADLIAERLRGRFASYLTGEGRTLIEARCRDAIEDHTTWLVNQITREVALALETEMAGWIREAIREELKLRGQG</sequence>
<name>A0A6J5EW75_9BURK</name>
<keyword evidence="3" id="KW-1185">Reference proteome</keyword>
<dbReference type="InterPro" id="IPR018924">
    <property type="entry name" value="DUF2486"/>
</dbReference>
<dbReference type="AlphaFoldDB" id="A0A6J5EW75"/>
<dbReference type="Pfam" id="PF10667">
    <property type="entry name" value="DUF2486"/>
    <property type="match status" value="1"/>
</dbReference>
<evidence type="ECO:0000313" key="3">
    <source>
        <dbReference type="Proteomes" id="UP000494363"/>
    </source>
</evidence>
<reference evidence="2 3" key="1">
    <citation type="submission" date="2020-04" db="EMBL/GenBank/DDBJ databases">
        <authorList>
            <person name="De Canck E."/>
        </authorList>
    </citation>
    <scope>NUCLEOTIDE SEQUENCE [LARGE SCALE GENOMIC DNA]</scope>
    <source>
        <strain evidence="2 3">LMG 29542</strain>
    </source>
</reference>
<evidence type="ECO:0000256" key="1">
    <source>
        <dbReference type="SAM" id="MobiDB-lite"/>
    </source>
</evidence>
<dbReference type="EMBL" id="CADIKH010000041">
    <property type="protein sequence ID" value="CAB3769412.1"/>
    <property type="molecule type" value="Genomic_DNA"/>
</dbReference>
<accession>A0A6J5EW75</accession>
<feature type="region of interest" description="Disordered" evidence="1">
    <location>
        <begin position="40"/>
        <end position="69"/>
    </location>
</feature>
<dbReference type="RefSeq" id="WP_175230969.1">
    <property type="nucleotide sequence ID" value="NZ_CADIKH010000041.1"/>
</dbReference>
<gene>
    <name evidence="2" type="ORF">LMG29542_06107</name>
</gene>
<organism evidence="2 3">
    <name type="scientific">Paraburkholderia humisilvae</name>
    <dbReference type="NCBI Taxonomy" id="627669"/>
    <lineage>
        <taxon>Bacteria</taxon>
        <taxon>Pseudomonadati</taxon>
        <taxon>Pseudomonadota</taxon>
        <taxon>Betaproteobacteria</taxon>
        <taxon>Burkholderiales</taxon>
        <taxon>Burkholderiaceae</taxon>
        <taxon>Paraburkholderia</taxon>
    </lineage>
</organism>
<proteinExistence type="predicted"/>